<organism evidence="1 2">
    <name type="scientific">Racocetra fulgida</name>
    <dbReference type="NCBI Taxonomy" id="60492"/>
    <lineage>
        <taxon>Eukaryota</taxon>
        <taxon>Fungi</taxon>
        <taxon>Fungi incertae sedis</taxon>
        <taxon>Mucoromycota</taxon>
        <taxon>Glomeromycotina</taxon>
        <taxon>Glomeromycetes</taxon>
        <taxon>Diversisporales</taxon>
        <taxon>Gigasporaceae</taxon>
        <taxon>Racocetra</taxon>
    </lineage>
</organism>
<accession>A0A9N9EKM9</accession>
<proteinExistence type="predicted"/>
<sequence>MQQLGVTNTETMSSFIPLAEEFELLEELIKILSPFDEATQFLNANDDNLTLTFSHPCKKSKMSTFFTHLRTENSNDESNEFDRYCELQEVSLDEGSCPLEWW</sequence>
<dbReference type="AlphaFoldDB" id="A0A9N9EKM9"/>
<dbReference type="Proteomes" id="UP000789396">
    <property type="component" value="Unassembled WGS sequence"/>
</dbReference>
<name>A0A9N9EKM9_9GLOM</name>
<keyword evidence="2" id="KW-1185">Reference proteome</keyword>
<reference evidence="1" key="1">
    <citation type="submission" date="2021-06" db="EMBL/GenBank/DDBJ databases">
        <authorList>
            <person name="Kallberg Y."/>
            <person name="Tangrot J."/>
            <person name="Rosling A."/>
        </authorList>
    </citation>
    <scope>NUCLEOTIDE SEQUENCE</scope>
    <source>
        <strain evidence="1">IN212</strain>
    </source>
</reference>
<dbReference type="OrthoDB" id="10536581at2759"/>
<evidence type="ECO:0000313" key="2">
    <source>
        <dbReference type="Proteomes" id="UP000789396"/>
    </source>
</evidence>
<dbReference type="EMBL" id="CAJVPZ010017054">
    <property type="protein sequence ID" value="CAG8677963.1"/>
    <property type="molecule type" value="Genomic_DNA"/>
</dbReference>
<feature type="non-terminal residue" evidence="1">
    <location>
        <position position="1"/>
    </location>
</feature>
<comment type="caution">
    <text evidence="1">The sequence shown here is derived from an EMBL/GenBank/DDBJ whole genome shotgun (WGS) entry which is preliminary data.</text>
</comment>
<evidence type="ECO:0000313" key="1">
    <source>
        <dbReference type="EMBL" id="CAG8677963.1"/>
    </source>
</evidence>
<protein>
    <submittedName>
        <fullName evidence="1">8354_t:CDS:1</fullName>
    </submittedName>
</protein>
<gene>
    <name evidence="1" type="ORF">RFULGI_LOCUS9496</name>
</gene>